<evidence type="ECO:0000313" key="1">
    <source>
        <dbReference type="EMBL" id="QJA49377.1"/>
    </source>
</evidence>
<gene>
    <name evidence="1" type="ORF">TM448A01332_0007</name>
</gene>
<name>A0A6H1ZPZ2_9ZZZZ</name>
<dbReference type="AlphaFoldDB" id="A0A6H1ZPZ2"/>
<sequence length="480" mass="52777">MRVDKDGLWSKITTSLQEANDLSSVVADDNVTQTTANITSGLAPSGNITVSVHTETGSRMQSGLYFYITTLATSGSEGVASKAVEHYVNRYFDGDDARANDVPKIVTTSGNRVYRTKIIYAYKGAHLQKVQLNSPTEFFYVGSGTTVYDYLHDNELGYKYEGRGSVLDSEPDKIARFDGRIFAFYSGYARWSSVGRPREFPQNHDITYHLNYSDSVWDSGTFKEGLSSTTGTQKIITFNPVLENGLQGETRMWLPELIDKTVTAALEFKGKLWVWTSDTVGYITQSDTGYRYIHLSEGFGAITGTVVEGGVYLFGADSNGAWVLDGQFPKKISDGIITPPTITVGNWVSAYEEYWFGSASKQYVYNTRLGAITSVVQSATPSQIFWVQFNDGQVKEKIKVTVLLKTGACTAIIYAGNYPTTADCTASGSYALNISTNKVKEMPINSSGRYIGISLSGSAYTLAGINVEPEIVNKHERNQR</sequence>
<organism evidence="1">
    <name type="scientific">viral metagenome</name>
    <dbReference type="NCBI Taxonomy" id="1070528"/>
    <lineage>
        <taxon>unclassified sequences</taxon>
        <taxon>metagenomes</taxon>
        <taxon>organismal metagenomes</taxon>
    </lineage>
</organism>
<protein>
    <submittedName>
        <fullName evidence="1">Uncharacterized protein</fullName>
    </submittedName>
</protein>
<proteinExistence type="predicted"/>
<accession>A0A6H1ZPZ2</accession>
<dbReference type="EMBL" id="MT144134">
    <property type="protein sequence ID" value="QJA49377.1"/>
    <property type="molecule type" value="Genomic_DNA"/>
</dbReference>
<reference evidence="1" key="1">
    <citation type="submission" date="2020-03" db="EMBL/GenBank/DDBJ databases">
        <title>The deep terrestrial virosphere.</title>
        <authorList>
            <person name="Holmfeldt K."/>
            <person name="Nilsson E."/>
            <person name="Simone D."/>
            <person name="Lopez-Fernandez M."/>
            <person name="Wu X."/>
            <person name="de Brujin I."/>
            <person name="Lundin D."/>
            <person name="Andersson A."/>
            <person name="Bertilsson S."/>
            <person name="Dopson M."/>
        </authorList>
    </citation>
    <scope>NUCLEOTIDE SEQUENCE</scope>
    <source>
        <strain evidence="1">TM448A01332</strain>
    </source>
</reference>